<evidence type="ECO:0000313" key="2">
    <source>
        <dbReference type="Proteomes" id="UP001154282"/>
    </source>
</evidence>
<accession>A0AAV0L2U2</accession>
<dbReference type="PANTHER" id="PTHR34145:SF68">
    <property type="entry name" value="FBD DOMAIN-CONTAINING PROTEIN"/>
    <property type="match status" value="1"/>
</dbReference>
<dbReference type="Gene3D" id="3.80.10.10">
    <property type="entry name" value="Ribonuclease Inhibitor"/>
    <property type="match status" value="1"/>
</dbReference>
<proteinExistence type="predicted"/>
<dbReference type="Proteomes" id="UP001154282">
    <property type="component" value="Unassembled WGS sequence"/>
</dbReference>
<dbReference type="EMBL" id="CAMGYJ010000006">
    <property type="protein sequence ID" value="CAI0428298.1"/>
    <property type="molecule type" value="Genomic_DNA"/>
</dbReference>
<dbReference type="InterPro" id="IPR053772">
    <property type="entry name" value="At1g61320/At1g61330-like"/>
</dbReference>
<gene>
    <name evidence="1" type="ORF">LITE_LOCUS21583</name>
</gene>
<evidence type="ECO:0008006" key="3">
    <source>
        <dbReference type="Google" id="ProtNLM"/>
    </source>
</evidence>
<dbReference type="PANTHER" id="PTHR34145">
    <property type="entry name" value="OS02G0105600 PROTEIN"/>
    <property type="match status" value="1"/>
</dbReference>
<dbReference type="AlphaFoldDB" id="A0AAV0L2U2"/>
<dbReference type="InterPro" id="IPR032675">
    <property type="entry name" value="LRR_dom_sf"/>
</dbReference>
<comment type="caution">
    <text evidence="1">The sequence shown here is derived from an EMBL/GenBank/DDBJ whole genome shotgun (WGS) entry which is preliminary data.</text>
</comment>
<sequence length="362" mass="41259">MGRQLKISRGNFSDLEIRLSSAPRDVKYQMELHLTSAPCLRSLGIIELRGRGSYKLNIESASAAPNLKILNLSVPKGFTQSHLDEFVSKLPSLEHLYLEITYGGSSSEMSKMRVSSHQLRVLELHDRVCGAEKMNLRELEIDAPNLVTVRYMGRRFRFPSKINVVNVSYDCRFVVEGYSVPSATMCLTFEWFLRLRQSLSTLSPFHLVLQLHGLRMLQQVSFDLSQVECTSPPVTIQHLQLETSFVNSPDSPEDEFDKAPPEVVHCDIQNDATFLDGLFWACRPKFIDMTHHSDVDRRFAEFVYEQLTNKDSAKCCVDTKCWRHELKDVKIENAVHDCSSEAVEVFKNVSPGATISFMLTWC</sequence>
<dbReference type="SUPFAM" id="SSF52047">
    <property type="entry name" value="RNI-like"/>
    <property type="match status" value="1"/>
</dbReference>
<name>A0AAV0L2U2_9ROSI</name>
<protein>
    <recommendedName>
        <fullName evidence="3">FBD domain-containing protein</fullName>
    </recommendedName>
</protein>
<reference evidence="1" key="1">
    <citation type="submission" date="2022-08" db="EMBL/GenBank/DDBJ databases">
        <authorList>
            <person name="Gutierrez-Valencia J."/>
        </authorList>
    </citation>
    <scope>NUCLEOTIDE SEQUENCE</scope>
</reference>
<keyword evidence="2" id="KW-1185">Reference proteome</keyword>
<evidence type="ECO:0000313" key="1">
    <source>
        <dbReference type="EMBL" id="CAI0428298.1"/>
    </source>
</evidence>
<organism evidence="1 2">
    <name type="scientific">Linum tenue</name>
    <dbReference type="NCBI Taxonomy" id="586396"/>
    <lineage>
        <taxon>Eukaryota</taxon>
        <taxon>Viridiplantae</taxon>
        <taxon>Streptophyta</taxon>
        <taxon>Embryophyta</taxon>
        <taxon>Tracheophyta</taxon>
        <taxon>Spermatophyta</taxon>
        <taxon>Magnoliopsida</taxon>
        <taxon>eudicotyledons</taxon>
        <taxon>Gunneridae</taxon>
        <taxon>Pentapetalae</taxon>
        <taxon>rosids</taxon>
        <taxon>fabids</taxon>
        <taxon>Malpighiales</taxon>
        <taxon>Linaceae</taxon>
        <taxon>Linum</taxon>
    </lineage>
</organism>